<sequence>MAHASKVMPIDKKATTDDSPRAYHTAANATEAHCEAHVLLSSTYFGPVQWYGKLAHFPVVLIDAHEHFVKQTYRNRCIIPTTGGRQVLTVPTERANGSKQLMSEVRISDHGDWRRIHWNALTSAYGESPFFDYYADDLRPFFEKRWTFLYDFNMEITLKMCELLDISPCILPTHDYQATPDAPDLRHVIDPKHPFPDPDFSPRRYYQVYEQKHGFLPNMSILDLLMNEGNEAILYL</sequence>
<evidence type="ECO:0000256" key="1">
    <source>
        <dbReference type="SAM" id="MobiDB-lite"/>
    </source>
</evidence>
<keyword evidence="3" id="KW-1185">Reference proteome</keyword>
<protein>
    <submittedName>
        <fullName evidence="2">WbqC-like protein</fullName>
    </submittedName>
</protein>
<reference evidence="2" key="1">
    <citation type="submission" date="2010-07" db="EMBL/GenBank/DDBJ databases">
        <authorList>
            <person name="Muzny D."/>
            <person name="Qin X."/>
            <person name="Deng J."/>
            <person name="Jiang H."/>
            <person name="Liu Y."/>
            <person name="Qu J."/>
            <person name="Song X.-Z."/>
            <person name="Zhang L."/>
            <person name="Thornton R."/>
            <person name="Coyle M."/>
            <person name="Francisco L."/>
            <person name="Jackson L."/>
            <person name="Javaid M."/>
            <person name="Korchina V."/>
            <person name="Kovar C."/>
            <person name="Mata R."/>
            <person name="Mathew T."/>
            <person name="Ngo R."/>
            <person name="Nguyen L."/>
            <person name="Nguyen N."/>
            <person name="Okwuonu G."/>
            <person name="Ongeri F."/>
            <person name="Pham C."/>
            <person name="Simmons D."/>
            <person name="Wilczek-Boney K."/>
            <person name="Hale W."/>
            <person name="Jakkamsetti A."/>
            <person name="Pham P."/>
            <person name="Ruth R."/>
            <person name="San Lucas F."/>
            <person name="Warren J."/>
            <person name="Zhang J."/>
            <person name="Zhao Z."/>
            <person name="Zhou C."/>
            <person name="Zhu D."/>
            <person name="Lee S."/>
            <person name="Bess C."/>
            <person name="Blankenburg K."/>
            <person name="Forbes L."/>
            <person name="Fu Q."/>
            <person name="Gubbala S."/>
            <person name="Hirani K."/>
            <person name="Jayaseelan J.C."/>
            <person name="Lara F."/>
            <person name="Munidasa M."/>
            <person name="Palculict T."/>
            <person name="Patil S."/>
            <person name="Pu L.-L."/>
            <person name="Saada N."/>
            <person name="Tang L."/>
            <person name="Weissenberger G."/>
            <person name="Zhu Y."/>
            <person name="Hemphill L."/>
            <person name="Shang Y."/>
            <person name="Youmans B."/>
            <person name="Ayvaz T."/>
            <person name="Ross M."/>
            <person name="Santibanez J."/>
            <person name="Aqrawi P."/>
            <person name="Gross S."/>
            <person name="Joshi V."/>
            <person name="Fowler G."/>
            <person name="Nazareth L."/>
            <person name="Reid J."/>
            <person name="Worley K."/>
            <person name="Petrosino J."/>
            <person name="Highlander S."/>
            <person name="Gibbs R."/>
        </authorList>
    </citation>
    <scope>NUCLEOTIDE SEQUENCE [LARGE SCALE GENOMIC DNA]</scope>
    <source>
        <strain evidence="2">DSM 16973</strain>
    </source>
</reference>
<dbReference type="Proteomes" id="UP000004394">
    <property type="component" value="Unassembled WGS sequence"/>
</dbReference>
<organism evidence="2 3">
    <name type="scientific">Hoylesella marshii DSM 16973 = JCM 13450</name>
    <dbReference type="NCBI Taxonomy" id="862515"/>
    <lineage>
        <taxon>Bacteria</taxon>
        <taxon>Pseudomonadati</taxon>
        <taxon>Bacteroidota</taxon>
        <taxon>Bacteroidia</taxon>
        <taxon>Bacteroidales</taxon>
        <taxon>Prevotellaceae</taxon>
        <taxon>Hoylesella</taxon>
    </lineage>
</organism>
<accession>E0NTL9</accession>
<evidence type="ECO:0000313" key="2">
    <source>
        <dbReference type="EMBL" id="EFM01402.1"/>
    </source>
</evidence>
<dbReference type="HOGENOM" id="CLU_079350_1_0_10"/>
<feature type="region of interest" description="Disordered" evidence="1">
    <location>
        <begin position="1"/>
        <end position="21"/>
    </location>
</feature>
<name>E0NTL9_9BACT</name>
<dbReference type="STRING" id="862515.HMPREF0658_1521"/>
<dbReference type="AlphaFoldDB" id="E0NTL9"/>
<dbReference type="BioCyc" id="PMAR862515-HMP:GMOO-1545-MONOMER"/>
<dbReference type="Pfam" id="PF08889">
    <property type="entry name" value="WbqC"/>
    <property type="match status" value="2"/>
</dbReference>
<dbReference type="RefSeq" id="WP_006949675.1">
    <property type="nucleotide sequence ID" value="NZ_BAJI01000002.1"/>
</dbReference>
<feature type="compositionally biased region" description="Basic and acidic residues" evidence="1">
    <location>
        <begin position="9"/>
        <end position="21"/>
    </location>
</feature>
<dbReference type="EMBL" id="AEEI01000050">
    <property type="protein sequence ID" value="EFM01402.1"/>
    <property type="molecule type" value="Genomic_DNA"/>
</dbReference>
<dbReference type="InterPro" id="IPR014985">
    <property type="entry name" value="WbqC"/>
</dbReference>
<proteinExistence type="predicted"/>
<gene>
    <name evidence="2" type="ORF">HMPREF0658_1521</name>
</gene>
<dbReference type="eggNOG" id="COG0224">
    <property type="taxonomic scope" value="Bacteria"/>
</dbReference>
<evidence type="ECO:0000313" key="3">
    <source>
        <dbReference type="Proteomes" id="UP000004394"/>
    </source>
</evidence>
<comment type="caution">
    <text evidence="2">The sequence shown here is derived from an EMBL/GenBank/DDBJ whole genome shotgun (WGS) entry which is preliminary data.</text>
</comment>